<protein>
    <submittedName>
        <fullName evidence="1">YqfQ-like protein</fullName>
    </submittedName>
</protein>
<reference evidence="2" key="1">
    <citation type="submission" date="2016-09" db="EMBL/GenBank/DDBJ databases">
        <authorList>
            <person name="Varghese N."/>
            <person name="Submissions S."/>
        </authorList>
    </citation>
    <scope>NUCLEOTIDE SEQUENCE [LARGE SCALE GENOMIC DNA]</scope>
    <source>
        <strain evidence="2">S5</strain>
    </source>
</reference>
<evidence type="ECO:0000313" key="1">
    <source>
        <dbReference type="EMBL" id="SDB90795.1"/>
    </source>
</evidence>
<dbReference type="Proteomes" id="UP000242949">
    <property type="component" value="Unassembled WGS sequence"/>
</dbReference>
<dbReference type="STRING" id="1612202.SAMN05421734_102380"/>
<dbReference type="OrthoDB" id="2860117at2"/>
<dbReference type="EMBL" id="FMYI01000002">
    <property type="protein sequence ID" value="SDB90795.1"/>
    <property type="molecule type" value="Genomic_DNA"/>
</dbReference>
<dbReference type="Pfam" id="PF14181">
    <property type="entry name" value="YqfQ"/>
    <property type="match status" value="1"/>
</dbReference>
<name>A0A1G6HA39_9BACI</name>
<dbReference type="InterPro" id="IPR025571">
    <property type="entry name" value="YqfQ"/>
</dbReference>
<proteinExistence type="predicted"/>
<organism evidence="1 2">
    <name type="scientific">Pelagirhabdus alkalitolerans</name>
    <dbReference type="NCBI Taxonomy" id="1612202"/>
    <lineage>
        <taxon>Bacteria</taxon>
        <taxon>Bacillati</taxon>
        <taxon>Bacillota</taxon>
        <taxon>Bacilli</taxon>
        <taxon>Bacillales</taxon>
        <taxon>Bacillaceae</taxon>
        <taxon>Pelagirhabdus</taxon>
    </lineage>
</organism>
<sequence>MRHFTPQTYYPYSPYQSYYYPPSQQYYIPNKPTPPLTQILDKFNLKGKDLNHTMQQLQQLAKLSQTITPLVQQYGPVIKNIPNMLALLKQFQKQSNEPTLKRPEQTTLASEDNLYKIETIDTQVGSGHSAPKLYV</sequence>
<dbReference type="RefSeq" id="WP_090793498.1">
    <property type="nucleotide sequence ID" value="NZ_FMYI01000002.1"/>
</dbReference>
<dbReference type="AlphaFoldDB" id="A0A1G6HA39"/>
<evidence type="ECO:0000313" key="2">
    <source>
        <dbReference type="Proteomes" id="UP000242949"/>
    </source>
</evidence>
<gene>
    <name evidence="1" type="ORF">SAMN05421734_102380</name>
</gene>
<keyword evidence="2" id="KW-1185">Reference proteome</keyword>
<accession>A0A1G6HA39</accession>